<keyword evidence="1" id="KW-0812">Transmembrane</keyword>
<name>A0A6I6DBM3_9FIRM</name>
<dbReference type="KEGG" id="salq:SYNTR_0007"/>
<dbReference type="RefSeq" id="WP_156202577.1">
    <property type="nucleotide sequence ID" value="NZ_CP046457.1"/>
</dbReference>
<evidence type="ECO:0000313" key="2">
    <source>
        <dbReference type="EMBL" id="QGT98600.1"/>
    </source>
</evidence>
<dbReference type="EMBL" id="CP046457">
    <property type="protein sequence ID" value="QGT98600.1"/>
    <property type="molecule type" value="Genomic_DNA"/>
</dbReference>
<keyword evidence="1" id="KW-0472">Membrane</keyword>
<dbReference type="Proteomes" id="UP000426444">
    <property type="component" value="Chromosome"/>
</dbReference>
<organism evidence="2 3">
    <name type="scientific">Candidatus Syntrophocurvum alkaliphilum</name>
    <dbReference type="NCBI Taxonomy" id="2293317"/>
    <lineage>
        <taxon>Bacteria</taxon>
        <taxon>Bacillati</taxon>
        <taxon>Bacillota</taxon>
        <taxon>Clostridia</taxon>
        <taxon>Eubacteriales</taxon>
        <taxon>Syntrophomonadaceae</taxon>
        <taxon>Candidatus Syntrophocurvum</taxon>
    </lineage>
</organism>
<keyword evidence="3" id="KW-1185">Reference proteome</keyword>
<reference evidence="3" key="1">
    <citation type="journal article" date="2019" name="Microbiology">
        <title>Complete Genome Sequence of an Uncultured Bacterium of the Candidate Phylum Bipolaricaulota.</title>
        <authorList>
            <person name="Kadnikov V.V."/>
            <person name="Mardanov A.V."/>
            <person name="Beletsky A.V."/>
            <person name="Frank Y.A."/>
            <person name="Karnachuk O.V."/>
            <person name="Ravin N.V."/>
        </authorList>
    </citation>
    <scope>NUCLEOTIDE SEQUENCE [LARGE SCALE GENOMIC DNA]</scope>
</reference>
<gene>
    <name evidence="2" type="ORF">SYNTR_0007</name>
</gene>
<evidence type="ECO:0000256" key="1">
    <source>
        <dbReference type="SAM" id="Phobius"/>
    </source>
</evidence>
<accession>A0A6I6DBM3</accession>
<sequence>MIIIIDQYSMEIYAFFVLVMASAIFLSYLKLKKLNKELITKAESIPKDYKGSWEKDLEVKREILKEIKNIRSNLD</sequence>
<protein>
    <submittedName>
        <fullName evidence="2">Uncharacterized protein</fullName>
    </submittedName>
</protein>
<keyword evidence="1" id="KW-1133">Transmembrane helix</keyword>
<dbReference type="AlphaFoldDB" id="A0A6I6DBM3"/>
<evidence type="ECO:0000313" key="3">
    <source>
        <dbReference type="Proteomes" id="UP000426444"/>
    </source>
</evidence>
<proteinExistence type="predicted"/>
<feature type="transmembrane region" description="Helical" evidence="1">
    <location>
        <begin position="12"/>
        <end position="31"/>
    </location>
</feature>